<proteinExistence type="predicted"/>
<organism evidence="3 4">
    <name type="scientific">Clostridium frigoriphilum</name>
    <dbReference type="NCBI Taxonomy" id="443253"/>
    <lineage>
        <taxon>Bacteria</taxon>
        <taxon>Bacillati</taxon>
        <taxon>Bacillota</taxon>
        <taxon>Clostridia</taxon>
        <taxon>Eubacteriales</taxon>
        <taxon>Clostridiaceae</taxon>
        <taxon>Clostridium</taxon>
    </lineage>
</organism>
<keyword evidence="4" id="KW-1185">Reference proteome</keyword>
<keyword evidence="1" id="KW-0812">Transmembrane</keyword>
<evidence type="ECO:0000256" key="1">
    <source>
        <dbReference type="SAM" id="Phobius"/>
    </source>
</evidence>
<evidence type="ECO:0000313" key="4">
    <source>
        <dbReference type="Proteomes" id="UP001498469"/>
    </source>
</evidence>
<sequence length="119" mass="13343">MLMLSPMILLMITGIMISKDVFAFLEISGGFAVRGLHTFAATWRLVFMSVHVGMHWQMLINMTTKITGHTDKNIIVTIIKRLTTLGIVVYGIKSFLIWISVKSYSCKQLLAIGILTSRP</sequence>
<accession>A0ABU7URE2</accession>
<dbReference type="EMBL" id="JAZHFS010000011">
    <property type="protein sequence ID" value="MEF2113182.1"/>
    <property type="molecule type" value="Genomic_DNA"/>
</dbReference>
<evidence type="ECO:0000313" key="3">
    <source>
        <dbReference type="EMBL" id="MEF2113182.1"/>
    </source>
</evidence>
<comment type="caution">
    <text evidence="3">The sequence shown here is derived from an EMBL/GenBank/DDBJ whole genome shotgun (WGS) entry which is preliminary data.</text>
</comment>
<feature type="transmembrane region" description="Helical" evidence="1">
    <location>
        <begin position="39"/>
        <end position="61"/>
    </location>
</feature>
<keyword evidence="1" id="KW-0472">Membrane</keyword>
<dbReference type="InterPro" id="IPR025517">
    <property type="entry name" value="DUF4405"/>
</dbReference>
<name>A0ABU7URE2_9CLOT</name>
<feature type="transmembrane region" description="Helical" evidence="1">
    <location>
        <begin position="82"/>
        <end position="101"/>
    </location>
</feature>
<feature type="domain" description="Flavinylation-associated cytochrome" evidence="2">
    <location>
        <begin position="2"/>
        <end position="56"/>
    </location>
</feature>
<dbReference type="Proteomes" id="UP001498469">
    <property type="component" value="Unassembled WGS sequence"/>
</dbReference>
<dbReference type="Pfam" id="PF14358">
    <property type="entry name" value="DUF4405"/>
    <property type="match status" value="1"/>
</dbReference>
<keyword evidence="1" id="KW-1133">Transmembrane helix</keyword>
<evidence type="ECO:0000259" key="2">
    <source>
        <dbReference type="Pfam" id="PF14358"/>
    </source>
</evidence>
<gene>
    <name evidence="3" type="ORF">SJI18_12790</name>
</gene>
<reference evidence="3 4" key="1">
    <citation type="submission" date="2023-11" db="EMBL/GenBank/DDBJ databases">
        <title>Draft genome sequence of a psychrophilic Clostridium strain from permafrost water brine.</title>
        <authorList>
            <person name="Shcherbakova V.A."/>
            <person name="Trubitsyn V.E."/>
            <person name="Zakharyuk A.G."/>
        </authorList>
    </citation>
    <scope>NUCLEOTIDE SEQUENCE [LARGE SCALE GENOMIC DNA]</scope>
    <source>
        <strain evidence="3 4">14F</strain>
    </source>
</reference>
<dbReference type="RefSeq" id="WP_216248838.1">
    <property type="nucleotide sequence ID" value="NZ_JAZHFS010000011.1"/>
</dbReference>
<protein>
    <submittedName>
        <fullName evidence="3">DUF4405 domain-containing protein</fullName>
    </submittedName>
</protein>